<dbReference type="PANTHER" id="PTHR43777:SF1">
    <property type="entry name" value="MOLYBDENUM COFACTOR CYTIDYLYLTRANSFERASE"/>
    <property type="match status" value="1"/>
</dbReference>
<evidence type="ECO:0000313" key="4">
    <source>
        <dbReference type="Proteomes" id="UP000223913"/>
    </source>
</evidence>
<gene>
    <name evidence="3" type="ORF">CRP01_18575</name>
</gene>
<feature type="region of interest" description="Disordered" evidence="1">
    <location>
        <begin position="182"/>
        <end position="203"/>
    </location>
</feature>
<keyword evidence="4" id="KW-1185">Reference proteome</keyword>
<dbReference type="SUPFAM" id="SSF53448">
    <property type="entry name" value="Nucleotide-diphospho-sugar transferases"/>
    <property type="match status" value="1"/>
</dbReference>
<evidence type="ECO:0000256" key="1">
    <source>
        <dbReference type="SAM" id="MobiDB-lite"/>
    </source>
</evidence>
<dbReference type="Gene3D" id="3.90.550.10">
    <property type="entry name" value="Spore Coat Polysaccharide Biosynthesis Protein SpsA, Chain A"/>
    <property type="match status" value="1"/>
</dbReference>
<reference evidence="3 4" key="1">
    <citation type="submission" date="2017-10" db="EMBL/GenBank/DDBJ databases">
        <title>The draft genome sequence of Lewinella nigricans NBRC 102662.</title>
        <authorList>
            <person name="Wang K."/>
        </authorList>
    </citation>
    <scope>NUCLEOTIDE SEQUENCE [LARGE SCALE GENOMIC DNA]</scope>
    <source>
        <strain evidence="3 4">NBRC 102662</strain>
    </source>
</reference>
<dbReference type="AlphaFoldDB" id="A0A2D0N936"/>
<dbReference type="EMBL" id="PDUD01000023">
    <property type="protein sequence ID" value="PHN05032.1"/>
    <property type="molecule type" value="Genomic_DNA"/>
</dbReference>
<feature type="domain" description="MobA-like NTP transferase" evidence="2">
    <location>
        <begin position="11"/>
        <end position="174"/>
    </location>
</feature>
<name>A0A2D0N936_FLAN2</name>
<dbReference type="OrthoDB" id="9779263at2"/>
<dbReference type="Pfam" id="PF12804">
    <property type="entry name" value="NTP_transf_3"/>
    <property type="match status" value="1"/>
</dbReference>
<comment type="caution">
    <text evidence="3">The sequence shown here is derived from an EMBL/GenBank/DDBJ whole genome shotgun (WGS) entry which is preliminary data.</text>
</comment>
<organism evidence="3 4">
    <name type="scientific">Flavilitoribacter nigricans (strain ATCC 23147 / DSM 23189 / NBRC 102662 / NCIMB 1420 / SS-2)</name>
    <name type="common">Lewinella nigricans</name>
    <dbReference type="NCBI Taxonomy" id="1122177"/>
    <lineage>
        <taxon>Bacteria</taxon>
        <taxon>Pseudomonadati</taxon>
        <taxon>Bacteroidota</taxon>
        <taxon>Saprospiria</taxon>
        <taxon>Saprospirales</taxon>
        <taxon>Lewinellaceae</taxon>
        <taxon>Flavilitoribacter</taxon>
    </lineage>
</organism>
<dbReference type="GO" id="GO:0016779">
    <property type="term" value="F:nucleotidyltransferase activity"/>
    <property type="evidence" value="ECO:0007669"/>
    <property type="project" value="UniProtKB-ARBA"/>
</dbReference>
<dbReference type="CDD" id="cd04182">
    <property type="entry name" value="GT_2_like_f"/>
    <property type="match status" value="1"/>
</dbReference>
<proteinExistence type="predicted"/>
<dbReference type="PANTHER" id="PTHR43777">
    <property type="entry name" value="MOLYBDENUM COFACTOR CYTIDYLYLTRANSFERASE"/>
    <property type="match status" value="1"/>
</dbReference>
<dbReference type="Proteomes" id="UP000223913">
    <property type="component" value="Unassembled WGS sequence"/>
</dbReference>
<accession>A0A2D0N936</accession>
<dbReference type="RefSeq" id="WP_099151579.1">
    <property type="nucleotide sequence ID" value="NZ_PDUD01000023.1"/>
</dbReference>
<evidence type="ECO:0000259" key="2">
    <source>
        <dbReference type="Pfam" id="PF12804"/>
    </source>
</evidence>
<dbReference type="InterPro" id="IPR029044">
    <property type="entry name" value="Nucleotide-diphossugar_trans"/>
</dbReference>
<sequence>MTLKNKPIAHLLLAAGASTRMGQPKQLLSWRGQSLIRHAVSTIQQSGISDKIVVVLGANRELIAPELNDLSVEIVFNPDWSEGMGSTIRSGLEYLVKNGADVWAGVGISLVDQPLVHADHLRDLYQLWRQSSAPIAAARYEGVFGVPAIFAHSFFPHLLSLEGAAGARKLLQKFRDQVEPMDLPEGRLDLDTPEEYRKLKERD</sequence>
<protein>
    <recommendedName>
        <fullName evidence="2">MobA-like NTP transferase domain-containing protein</fullName>
    </recommendedName>
</protein>
<dbReference type="InterPro" id="IPR025877">
    <property type="entry name" value="MobA-like_NTP_Trfase"/>
</dbReference>
<evidence type="ECO:0000313" key="3">
    <source>
        <dbReference type="EMBL" id="PHN05032.1"/>
    </source>
</evidence>